<organism evidence="1 2">
    <name type="scientific">Persea americana</name>
    <name type="common">Avocado</name>
    <dbReference type="NCBI Taxonomy" id="3435"/>
    <lineage>
        <taxon>Eukaryota</taxon>
        <taxon>Viridiplantae</taxon>
        <taxon>Streptophyta</taxon>
        <taxon>Embryophyta</taxon>
        <taxon>Tracheophyta</taxon>
        <taxon>Spermatophyta</taxon>
        <taxon>Magnoliopsida</taxon>
        <taxon>Magnoliidae</taxon>
        <taxon>Laurales</taxon>
        <taxon>Lauraceae</taxon>
        <taxon>Persea</taxon>
    </lineage>
</organism>
<dbReference type="EMBL" id="CM056810">
    <property type="protein sequence ID" value="KAJ8645793.1"/>
    <property type="molecule type" value="Genomic_DNA"/>
</dbReference>
<gene>
    <name evidence="1" type="ORF">MRB53_007541</name>
</gene>
<keyword evidence="2" id="KW-1185">Reference proteome</keyword>
<protein>
    <submittedName>
        <fullName evidence="1">Uncharacterized protein</fullName>
    </submittedName>
</protein>
<reference evidence="1 2" key="1">
    <citation type="journal article" date="2022" name="Hortic Res">
        <title>A haplotype resolved chromosomal level avocado genome allows analysis of novel avocado genes.</title>
        <authorList>
            <person name="Nath O."/>
            <person name="Fletcher S.J."/>
            <person name="Hayward A."/>
            <person name="Shaw L.M."/>
            <person name="Masouleh A.K."/>
            <person name="Furtado A."/>
            <person name="Henry R.J."/>
            <person name="Mitter N."/>
        </authorList>
    </citation>
    <scope>NUCLEOTIDE SEQUENCE [LARGE SCALE GENOMIC DNA]</scope>
    <source>
        <strain evidence="2">cv. Hass</strain>
    </source>
</reference>
<accession>A0ACC2MKA7</accession>
<evidence type="ECO:0000313" key="1">
    <source>
        <dbReference type="EMBL" id="KAJ8645793.1"/>
    </source>
</evidence>
<comment type="caution">
    <text evidence="1">The sequence shown here is derived from an EMBL/GenBank/DDBJ whole genome shotgun (WGS) entry which is preliminary data.</text>
</comment>
<evidence type="ECO:0000313" key="2">
    <source>
        <dbReference type="Proteomes" id="UP001234297"/>
    </source>
</evidence>
<dbReference type="Proteomes" id="UP001234297">
    <property type="component" value="Chromosome 2"/>
</dbReference>
<sequence length="547" mass="60979">MAMPLYTNSRWIVDEGGRRVKLACVNWSSHLEVMAAEGLNKQPLDAISKRIGTMGFNCVRLTWPLFMVTNSTLGSITFRKSLQNLGLAESIAGVQVNNPGLLDLPVLQVFQAVVSNLGDNNIMVILDNHISKPGWCCSQSDGNGFFGDRYFNPDSWLTGLTKMATMFNTTTNVVAMSLRNELRGPRENVGDWYRYMQKGAEAVHSANPNVLVIISGLSFDTDLSFLSKSQLQLTFTDKLVFEMHWYGFSDGKAWEDGNPNQVCGSVTGDVMRRGGFLLDQGWPLFFSEFGVDQRGINVNDNRFLNCFYGVAAELDLDWALWTFQGSYYFREGTTGLDEKYGLLDWSWCQLRNASFLQRISALQSPHQGPGISSRRIYKIIFHPSTGLCVVRKSLFEPLKLGPCDQTEAWSYTPQKTLVIKGTYFCLQADCLGEPAKLGIICSESNSKWELISDSKMHISSMLTNGTTVCLDIDSDNNVVTNLCKCLSRDQSCDPSSQWFKIINSTRDQAAEKLPAIVRTYPLQSNSTKYGQSLELGDGSQAEGRSSQ</sequence>
<proteinExistence type="predicted"/>
<name>A0ACC2MKA7_PERAE</name>